<keyword evidence="2" id="KW-0472">Membrane</keyword>
<feature type="transmembrane region" description="Helical" evidence="2">
    <location>
        <begin position="490"/>
        <end position="509"/>
    </location>
</feature>
<sequence length="660" mass="74513">MDTAKTVPYTEPPKHGELEGKVAAPTAREVALMKRNQELEEEVKQLRGRGQAEQDTQQVDSSIANAPSSIPLKGDLEMLLVLLCEVMRPRKLVSSLPSCDKTALLTQSDCITLAKGFGFLAKKSDSNDAVGDYFEKYPAMREMSERNPVFEELLVLTSFRLANDARWDAAGRLILGALLSIFDTVTDIYMIYLYYSTGETGFANASLISLLMNIAIQLVLVFFQNMRQSKWRMFQEMMYVLTFTKPGIDVYRVVIGAEAEVGAMMNPKSEMGYAKGSELFTEAIPGTIIQTYAFLTGSNQSGGAVFSLVMSVFTAAFTSTGISFDKDLDKYSRATAPDFYGYVPDGTKKKVKIFVAMFLMSACHLTAKALACILCAIESTSTFVIYLVIDLAIYFAYKLLRRDIFWWVPIYGMAGLIVALLVRLVVKTIVDFTGNIQLRHPYEHGGAYWAFTILSTPVICFYFGSRYLAFMDNEAEKADELSMVLNSTQVYGMIGGLLVLQVTAFAFFLRTINPEFIHTFYSTTTGNDNTMGYFLNHEDDEHKMIIFDENKHKWVRIKEDVVKWVNEKIPEWNEAQPEWWDARRKAAIPDWAVRDKELLKSIRSEEVVKVQEQRRKSIHNPIINTALETETENQAPPNEAGAIRRRSLMKGAKRQELSDL</sequence>
<feature type="compositionally biased region" description="Polar residues" evidence="1">
    <location>
        <begin position="53"/>
        <end position="66"/>
    </location>
</feature>
<feature type="transmembrane region" description="Helical" evidence="2">
    <location>
        <begin position="406"/>
        <end position="426"/>
    </location>
</feature>
<evidence type="ECO:0000313" key="3">
    <source>
        <dbReference type="EMBL" id="GMH90717.1"/>
    </source>
</evidence>
<dbReference type="OrthoDB" id="232671at2759"/>
<feature type="transmembrane region" description="Helical" evidence="2">
    <location>
        <begin position="353"/>
        <end position="376"/>
    </location>
</feature>
<feature type="transmembrane region" description="Helical" evidence="2">
    <location>
        <begin position="173"/>
        <end position="195"/>
    </location>
</feature>
<keyword evidence="2" id="KW-0812">Transmembrane</keyword>
<feature type="region of interest" description="Disordered" evidence="1">
    <location>
        <begin position="44"/>
        <end position="66"/>
    </location>
</feature>
<feature type="transmembrane region" description="Helical" evidence="2">
    <location>
        <begin position="201"/>
        <end position="223"/>
    </location>
</feature>
<organism evidence="3 4">
    <name type="scientific">Triparma strigata</name>
    <dbReference type="NCBI Taxonomy" id="1606541"/>
    <lineage>
        <taxon>Eukaryota</taxon>
        <taxon>Sar</taxon>
        <taxon>Stramenopiles</taxon>
        <taxon>Ochrophyta</taxon>
        <taxon>Bolidophyceae</taxon>
        <taxon>Parmales</taxon>
        <taxon>Triparmaceae</taxon>
        <taxon>Triparma</taxon>
    </lineage>
</organism>
<protein>
    <submittedName>
        <fullName evidence="3">Uncharacterized protein</fullName>
    </submittedName>
</protein>
<feature type="transmembrane region" description="Helical" evidence="2">
    <location>
        <begin position="304"/>
        <end position="324"/>
    </location>
</feature>
<name>A0A9W7BHT9_9STRA</name>
<comment type="caution">
    <text evidence="3">The sequence shown here is derived from an EMBL/GenBank/DDBJ whole genome shotgun (WGS) entry which is preliminary data.</text>
</comment>
<dbReference type="Proteomes" id="UP001165085">
    <property type="component" value="Unassembled WGS sequence"/>
</dbReference>
<reference evidence="4" key="1">
    <citation type="journal article" date="2023" name="Commun. Biol.">
        <title>Genome analysis of Parmales, the sister group of diatoms, reveals the evolutionary specialization of diatoms from phago-mixotrophs to photoautotrophs.</title>
        <authorList>
            <person name="Ban H."/>
            <person name="Sato S."/>
            <person name="Yoshikawa S."/>
            <person name="Yamada K."/>
            <person name="Nakamura Y."/>
            <person name="Ichinomiya M."/>
            <person name="Sato N."/>
            <person name="Blanc-Mathieu R."/>
            <person name="Endo H."/>
            <person name="Kuwata A."/>
            <person name="Ogata H."/>
        </authorList>
    </citation>
    <scope>NUCLEOTIDE SEQUENCE [LARGE SCALE GENOMIC DNA]</scope>
    <source>
        <strain evidence="4">NIES 3701</strain>
    </source>
</reference>
<evidence type="ECO:0000313" key="4">
    <source>
        <dbReference type="Proteomes" id="UP001165085"/>
    </source>
</evidence>
<keyword evidence="2" id="KW-1133">Transmembrane helix</keyword>
<feature type="transmembrane region" description="Helical" evidence="2">
    <location>
        <begin position="383"/>
        <end position="400"/>
    </location>
</feature>
<evidence type="ECO:0000256" key="1">
    <source>
        <dbReference type="SAM" id="MobiDB-lite"/>
    </source>
</evidence>
<accession>A0A9W7BHT9</accession>
<feature type="transmembrane region" description="Helical" evidence="2">
    <location>
        <begin position="447"/>
        <end position="470"/>
    </location>
</feature>
<proteinExistence type="predicted"/>
<dbReference type="AlphaFoldDB" id="A0A9W7BHT9"/>
<evidence type="ECO:0000256" key="2">
    <source>
        <dbReference type="SAM" id="Phobius"/>
    </source>
</evidence>
<dbReference type="EMBL" id="BRXY01000375">
    <property type="protein sequence ID" value="GMH90717.1"/>
    <property type="molecule type" value="Genomic_DNA"/>
</dbReference>
<gene>
    <name evidence="3" type="ORF">TrST_g2091</name>
</gene>
<keyword evidence="4" id="KW-1185">Reference proteome</keyword>